<reference evidence="2 3" key="1">
    <citation type="submission" date="2019-07" db="EMBL/GenBank/DDBJ databases">
        <title>Litoreibacter alkalisoli sp. nov., isolated from saline-alkaline soil.</title>
        <authorList>
            <person name="Wang S."/>
            <person name="Xu L."/>
            <person name="Xing Y.-T."/>
            <person name="Sun J.-Q."/>
        </authorList>
    </citation>
    <scope>NUCLEOTIDE SEQUENCE [LARGE SCALE GENOMIC DNA]</scope>
    <source>
        <strain evidence="2 3">LN3S51</strain>
    </source>
</reference>
<feature type="domain" description="Putative acyltransferase ACT14924-like acyltransferase" evidence="1">
    <location>
        <begin position="73"/>
        <end position="272"/>
    </location>
</feature>
<evidence type="ECO:0000313" key="2">
    <source>
        <dbReference type="EMBL" id="QDY69205.1"/>
    </source>
</evidence>
<dbReference type="GO" id="GO:0016746">
    <property type="term" value="F:acyltransferase activity"/>
    <property type="evidence" value="ECO:0007669"/>
    <property type="project" value="UniProtKB-KW"/>
</dbReference>
<keyword evidence="2" id="KW-0808">Transferase</keyword>
<evidence type="ECO:0000259" key="1">
    <source>
        <dbReference type="Pfam" id="PF19576"/>
    </source>
</evidence>
<gene>
    <name evidence="2" type="ORF">FPZ52_05860</name>
</gene>
<dbReference type="InterPro" id="IPR045746">
    <property type="entry name" value="ACT14924-like_Acyltransf_dom"/>
</dbReference>
<dbReference type="Pfam" id="PF19576">
    <property type="entry name" value="Acyltransf_2"/>
    <property type="match status" value="1"/>
</dbReference>
<sequence length="292" mass="32818">MAQRHEIAREISYAHSARSRSGRAVIRAMENASGRLRLVRRANGYDEEVAAGRDFWRVMLDRYNVNLRVVGGTLDNIPREGPLVVMANHPFGILDGLLMGHILSSVRDEYRILAHQIFRKAEDINRIILPVSFDETREATRMNLQTRSTALEFLGQGGAIGVFPGGTVSTSAKPFLRPMDPAWRTFTAKMVSRSGAQAVPVFFDGHNSRIFQLASHLHCTLRMGLLISEFRTQARKPVDVVIGKPIPTAQLDVFASNPRGMMDFLRQETYRLSPVPLGTLGNGFEFEKRYKH</sequence>
<dbReference type="CDD" id="cd07986">
    <property type="entry name" value="LPLAT_ACT14924-like"/>
    <property type="match status" value="1"/>
</dbReference>
<organism evidence="2 3">
    <name type="scientific">Qingshengfaniella alkalisoli</name>
    <dbReference type="NCBI Taxonomy" id="2599296"/>
    <lineage>
        <taxon>Bacteria</taxon>
        <taxon>Pseudomonadati</taxon>
        <taxon>Pseudomonadota</taxon>
        <taxon>Alphaproteobacteria</taxon>
        <taxon>Rhodobacterales</taxon>
        <taxon>Paracoccaceae</taxon>
        <taxon>Qingshengfaniella</taxon>
    </lineage>
</organism>
<proteinExistence type="predicted"/>
<dbReference type="RefSeq" id="WP_146364585.1">
    <property type="nucleotide sequence ID" value="NZ_CP042261.1"/>
</dbReference>
<dbReference type="EMBL" id="CP042261">
    <property type="protein sequence ID" value="QDY69205.1"/>
    <property type="molecule type" value="Genomic_DNA"/>
</dbReference>
<accession>A0A5B8I6N2</accession>
<name>A0A5B8I6N2_9RHOB</name>
<dbReference type="KEGG" id="lit:FPZ52_05860"/>
<dbReference type="OrthoDB" id="1113830at2"/>
<keyword evidence="3" id="KW-1185">Reference proteome</keyword>
<protein>
    <submittedName>
        <fullName evidence="2">Acyltransferase</fullName>
    </submittedName>
</protein>
<keyword evidence="2" id="KW-0012">Acyltransferase</keyword>
<dbReference type="Proteomes" id="UP000318483">
    <property type="component" value="Chromosome"/>
</dbReference>
<evidence type="ECO:0000313" key="3">
    <source>
        <dbReference type="Proteomes" id="UP000318483"/>
    </source>
</evidence>
<dbReference type="SUPFAM" id="SSF69593">
    <property type="entry name" value="Glycerol-3-phosphate (1)-acyltransferase"/>
    <property type="match status" value="1"/>
</dbReference>
<dbReference type="AlphaFoldDB" id="A0A5B8I6N2"/>